<dbReference type="EMBL" id="QAOG01000009">
    <property type="protein sequence ID" value="PTQ58298.1"/>
    <property type="molecule type" value="Genomic_DNA"/>
</dbReference>
<evidence type="ECO:0000313" key="1">
    <source>
        <dbReference type="EMBL" id="PTQ58298.1"/>
    </source>
</evidence>
<gene>
    <name evidence="1" type="ORF">C8J26_3898</name>
</gene>
<dbReference type="Proteomes" id="UP000244189">
    <property type="component" value="Unassembled WGS sequence"/>
</dbReference>
<reference evidence="1 2" key="1">
    <citation type="submission" date="2018-04" db="EMBL/GenBank/DDBJ databases">
        <title>Genomic Encyclopedia of Type Strains, Phase III (KMG-III): the genomes of soil and plant-associated and newly described type strains.</title>
        <authorList>
            <person name="Whitman W."/>
        </authorList>
    </citation>
    <scope>NUCLEOTIDE SEQUENCE [LARGE SCALE GENOMIC DNA]</scope>
    <source>
        <strain evidence="1 2">MA101b</strain>
    </source>
</reference>
<sequence>MAAFANAQALVQSVAMPSPPTLPVRAVPGTVSPWTFARSRPWPRAYAGRLRAIVRSLRPAPDRRELKPVTPRPRWSVYFLWAPDGQLTPAHRFTLARLRERDAGLLVVVAAPTLSLVPEAMHDMVDALWWKALPGYDFSGYAIGLHAIAQASPGADVFVMNDSVMGPFGDFEPLLAEAPWNLSGFTAASLFENHIQSYAFQLRAVTPAMMRSLGTIFPLRWRLDRFQDVVFGQETRFARVASRSMTVGAWWWYDTGYGLDLVLKEPFALIEAGYPFVKRSFFGKYSGVQDAEQIHATLAALGHPPVE</sequence>
<dbReference type="AlphaFoldDB" id="A0A2T5GG61"/>
<name>A0A2T5GG61_9SPHN</name>
<proteinExistence type="predicted"/>
<keyword evidence="2" id="KW-1185">Reference proteome</keyword>
<accession>A0A2T5GG61</accession>
<evidence type="ECO:0008006" key="3">
    <source>
        <dbReference type="Google" id="ProtNLM"/>
    </source>
</evidence>
<organism evidence="1 2">
    <name type="scientific">Sphingomonas aurantiaca</name>
    <dbReference type="NCBI Taxonomy" id="185949"/>
    <lineage>
        <taxon>Bacteria</taxon>
        <taxon>Pseudomonadati</taxon>
        <taxon>Pseudomonadota</taxon>
        <taxon>Alphaproteobacteria</taxon>
        <taxon>Sphingomonadales</taxon>
        <taxon>Sphingomonadaceae</taxon>
        <taxon>Sphingomonas</taxon>
    </lineage>
</organism>
<protein>
    <recommendedName>
        <fullName evidence="3">Rhamnan synthesis protein F</fullName>
    </recommendedName>
</protein>
<comment type="caution">
    <text evidence="1">The sequence shown here is derived from an EMBL/GenBank/DDBJ whole genome shotgun (WGS) entry which is preliminary data.</text>
</comment>
<evidence type="ECO:0000313" key="2">
    <source>
        <dbReference type="Proteomes" id="UP000244189"/>
    </source>
</evidence>
<dbReference type="RefSeq" id="WP_107959953.1">
    <property type="nucleotide sequence ID" value="NZ_QAOG01000009.1"/>
</dbReference>